<gene>
    <name evidence="1" type="ORF">ESO86_00200</name>
</gene>
<proteinExistence type="predicted"/>
<dbReference type="Proteomes" id="UP000292881">
    <property type="component" value="Unassembled WGS sequence"/>
</dbReference>
<comment type="caution">
    <text evidence="1">The sequence shown here is derived from an EMBL/GenBank/DDBJ whole genome shotgun (WGS) entry which is preliminary data.</text>
</comment>
<dbReference type="RefSeq" id="WP_129232886.1">
    <property type="nucleotide sequence ID" value="NZ_SDPL01000001.1"/>
</dbReference>
<organism evidence="1 2">
    <name type="scientific">Agromyces binzhouensis</name>
    <dbReference type="NCBI Taxonomy" id="1817495"/>
    <lineage>
        <taxon>Bacteria</taxon>
        <taxon>Bacillati</taxon>
        <taxon>Actinomycetota</taxon>
        <taxon>Actinomycetes</taxon>
        <taxon>Micrococcales</taxon>
        <taxon>Microbacteriaceae</taxon>
        <taxon>Agromyces</taxon>
    </lineage>
</organism>
<protein>
    <submittedName>
        <fullName evidence="1">Uncharacterized protein</fullName>
    </submittedName>
</protein>
<accession>A0A4Q2JUI5</accession>
<dbReference type="AlphaFoldDB" id="A0A4Q2JUI5"/>
<keyword evidence="2" id="KW-1185">Reference proteome</keyword>
<reference evidence="1 2" key="1">
    <citation type="submission" date="2019-01" db="EMBL/GenBank/DDBJ databases">
        <authorList>
            <person name="Li J."/>
        </authorList>
    </citation>
    <scope>NUCLEOTIDE SEQUENCE [LARGE SCALE GENOMIC DNA]</scope>
    <source>
        <strain evidence="1 2">CGMCC 4.7180</strain>
    </source>
</reference>
<evidence type="ECO:0000313" key="2">
    <source>
        <dbReference type="Proteomes" id="UP000292881"/>
    </source>
</evidence>
<name>A0A4Q2JUI5_9MICO</name>
<sequence>MTNYFAARGLRLAAEAIAKELRATPGYQNVRVYADSESREGYAIVEYQTPKGKARKFALHLDEDGQRLRWVNAGAYEIGKVVQETRVAGSMTHGWTQALSKLIAAPAAAKRNARVPGA</sequence>
<evidence type="ECO:0000313" key="1">
    <source>
        <dbReference type="EMBL" id="RXZ51912.1"/>
    </source>
</evidence>
<dbReference type="EMBL" id="SDPL01000001">
    <property type="protein sequence ID" value="RXZ51912.1"/>
    <property type="molecule type" value="Genomic_DNA"/>
</dbReference>